<protein>
    <submittedName>
        <fullName evidence="1">Uncharacterized protein</fullName>
    </submittedName>
</protein>
<keyword evidence="2" id="KW-1185">Reference proteome</keyword>
<evidence type="ECO:0000313" key="1">
    <source>
        <dbReference type="EMBL" id="KAL3615476.1"/>
    </source>
</evidence>
<organism evidence="1 2">
    <name type="scientific">Castilleja foliolosa</name>
    <dbReference type="NCBI Taxonomy" id="1961234"/>
    <lineage>
        <taxon>Eukaryota</taxon>
        <taxon>Viridiplantae</taxon>
        <taxon>Streptophyta</taxon>
        <taxon>Embryophyta</taxon>
        <taxon>Tracheophyta</taxon>
        <taxon>Spermatophyta</taxon>
        <taxon>Magnoliopsida</taxon>
        <taxon>eudicotyledons</taxon>
        <taxon>Gunneridae</taxon>
        <taxon>Pentapetalae</taxon>
        <taxon>asterids</taxon>
        <taxon>lamiids</taxon>
        <taxon>Lamiales</taxon>
        <taxon>Orobanchaceae</taxon>
        <taxon>Pedicularideae</taxon>
        <taxon>Castillejinae</taxon>
        <taxon>Castilleja</taxon>
    </lineage>
</organism>
<gene>
    <name evidence="1" type="ORF">CASFOL_041137</name>
</gene>
<dbReference type="SUPFAM" id="SSF48439">
    <property type="entry name" value="Protein prenylyltransferase"/>
    <property type="match status" value="1"/>
</dbReference>
<evidence type="ECO:0000313" key="2">
    <source>
        <dbReference type="Proteomes" id="UP001632038"/>
    </source>
</evidence>
<dbReference type="AlphaFoldDB" id="A0ABD3BEI6"/>
<comment type="caution">
    <text evidence="1">The sequence shown here is derived from an EMBL/GenBank/DDBJ whole genome shotgun (WGS) entry which is preliminary data.</text>
</comment>
<reference evidence="2" key="1">
    <citation type="journal article" date="2024" name="IScience">
        <title>Strigolactones Initiate the Formation of Haustorium-like Structures in Castilleja.</title>
        <authorList>
            <person name="Buerger M."/>
            <person name="Peterson D."/>
            <person name="Chory J."/>
        </authorList>
    </citation>
    <scope>NUCLEOTIDE SEQUENCE [LARGE SCALE GENOMIC DNA]</scope>
</reference>
<dbReference type="Proteomes" id="UP001632038">
    <property type="component" value="Unassembled WGS sequence"/>
</dbReference>
<name>A0ABD3BEI6_9LAMI</name>
<accession>A0ABD3BEI6</accession>
<proteinExistence type="predicted"/>
<dbReference type="EMBL" id="JAVIJP010000100">
    <property type="protein sequence ID" value="KAL3615476.1"/>
    <property type="molecule type" value="Genomic_DNA"/>
</dbReference>
<sequence length="70" mass="8348">MNSTLKNSHGDLANDGTEVTKKWYERKCNVEELGSTKEALFDELEYTYDLVEKDSRNKYAWSHSRYYLLY</sequence>